<dbReference type="SUPFAM" id="SSF52540">
    <property type="entry name" value="P-loop containing nucleoside triphosphate hydrolases"/>
    <property type="match status" value="1"/>
</dbReference>
<evidence type="ECO:0000256" key="1">
    <source>
        <dbReference type="ARBA" id="ARBA00009417"/>
    </source>
</evidence>
<dbReference type="AlphaFoldDB" id="A0A0F9SFB1"/>
<dbReference type="PANTHER" id="PTHR42759">
    <property type="entry name" value="MOXR FAMILY PROTEIN"/>
    <property type="match status" value="1"/>
</dbReference>
<reference evidence="6" key="1">
    <citation type="journal article" date="2015" name="Nature">
        <title>Complex archaea that bridge the gap between prokaryotes and eukaryotes.</title>
        <authorList>
            <person name="Spang A."/>
            <person name="Saw J.H."/>
            <person name="Jorgensen S.L."/>
            <person name="Zaremba-Niedzwiedzka K."/>
            <person name="Martijn J."/>
            <person name="Lind A.E."/>
            <person name="van Eijk R."/>
            <person name="Schleper C."/>
            <person name="Guy L."/>
            <person name="Ettema T.J."/>
        </authorList>
    </citation>
    <scope>NUCLEOTIDE SEQUENCE</scope>
</reference>
<evidence type="ECO:0000256" key="4">
    <source>
        <dbReference type="SAM" id="MobiDB-lite"/>
    </source>
</evidence>
<comment type="caution">
    <text evidence="6">The sequence shown here is derived from an EMBL/GenBank/DDBJ whole genome shotgun (WGS) entry which is preliminary data.</text>
</comment>
<dbReference type="GO" id="GO:0005524">
    <property type="term" value="F:ATP binding"/>
    <property type="evidence" value="ECO:0007669"/>
    <property type="project" value="UniProtKB-KW"/>
</dbReference>
<comment type="similarity">
    <text evidence="1">Belongs to the CbbQ/NirQ/NorQ/GpvN family.</text>
</comment>
<dbReference type="PANTHER" id="PTHR42759:SF1">
    <property type="entry name" value="MAGNESIUM-CHELATASE SUBUNIT CHLD"/>
    <property type="match status" value="1"/>
</dbReference>
<feature type="domain" description="AAA+ ATPase" evidence="5">
    <location>
        <begin position="134"/>
        <end position="295"/>
    </location>
</feature>
<dbReference type="InterPro" id="IPR013615">
    <property type="entry name" value="CbbQ_C"/>
</dbReference>
<feature type="region of interest" description="Disordered" evidence="4">
    <location>
        <begin position="1"/>
        <end position="22"/>
    </location>
</feature>
<dbReference type="Gene3D" id="3.40.50.300">
    <property type="entry name" value="P-loop containing nucleotide triphosphate hydrolases"/>
    <property type="match status" value="1"/>
</dbReference>
<proteinExistence type="inferred from homology"/>
<dbReference type="CDD" id="cd00009">
    <property type="entry name" value="AAA"/>
    <property type="match status" value="1"/>
</dbReference>
<evidence type="ECO:0000256" key="3">
    <source>
        <dbReference type="ARBA" id="ARBA00022840"/>
    </source>
</evidence>
<organism evidence="6">
    <name type="scientific">marine sediment metagenome</name>
    <dbReference type="NCBI Taxonomy" id="412755"/>
    <lineage>
        <taxon>unclassified sequences</taxon>
        <taxon>metagenomes</taxon>
        <taxon>ecological metagenomes</taxon>
    </lineage>
</organism>
<accession>A0A0F9SFB1</accession>
<evidence type="ECO:0000313" key="6">
    <source>
        <dbReference type="EMBL" id="KKN67565.1"/>
    </source>
</evidence>
<dbReference type="InterPro" id="IPR011704">
    <property type="entry name" value="ATPase_dyneun-rel_AAA"/>
</dbReference>
<dbReference type="InterPro" id="IPR050764">
    <property type="entry name" value="CbbQ/NirQ/NorQ/GpvN"/>
</dbReference>
<sequence>MEAVADPVRAAAPGPTVNHGHEKVECRECGSPFHRLDLHIAKAHEVGLDGYRARYPGAPLMSAHAEAVMQESERPPTPGSLPGNGEYVIGVARLTHRSDLPEEDKIFIPDHDDDWQPGMLEAKALEDLALGIQVSDNVMIVGPTGAGKSLLAMQLAAAIGQPMRRVPLHGDVRAADFAGEKVVDVDVASGQAIVMWRDGILPQAMRRGHWLLLDEIDAGPAAIMFVLQGVLEPDKRLMLMGNQGEIVEAHPRFRIIATANTLGRGDETGLYTGTRILNEAFLDRFGTVIDFGYPSEDTEVKILVARTGIESEQALMLVRSAQMVREAFERSEVSCTFSTRRLVAWAEKIKWYGNLRRAATVSVLNKLSREDKVFVEGIIQRHVGEA</sequence>
<keyword evidence="2" id="KW-0547">Nucleotide-binding</keyword>
<dbReference type="InterPro" id="IPR027417">
    <property type="entry name" value="P-loop_NTPase"/>
</dbReference>
<dbReference type="InterPro" id="IPR003593">
    <property type="entry name" value="AAA+_ATPase"/>
</dbReference>
<evidence type="ECO:0000259" key="5">
    <source>
        <dbReference type="SMART" id="SM00382"/>
    </source>
</evidence>
<dbReference type="SMART" id="SM00382">
    <property type="entry name" value="AAA"/>
    <property type="match status" value="1"/>
</dbReference>
<dbReference type="Pfam" id="PF08406">
    <property type="entry name" value="CbbQ_C"/>
    <property type="match status" value="1"/>
</dbReference>
<name>A0A0F9SFB1_9ZZZZ</name>
<gene>
    <name evidence="6" type="ORF">LCGC14_0460200</name>
</gene>
<evidence type="ECO:0000256" key="2">
    <source>
        <dbReference type="ARBA" id="ARBA00022741"/>
    </source>
</evidence>
<dbReference type="Pfam" id="PF07728">
    <property type="entry name" value="AAA_5"/>
    <property type="match status" value="1"/>
</dbReference>
<protein>
    <recommendedName>
        <fullName evidence="5">AAA+ ATPase domain-containing protein</fullName>
    </recommendedName>
</protein>
<dbReference type="EMBL" id="LAZR01000471">
    <property type="protein sequence ID" value="KKN67565.1"/>
    <property type="molecule type" value="Genomic_DNA"/>
</dbReference>
<keyword evidence="3" id="KW-0067">ATP-binding</keyword>
<dbReference type="GO" id="GO:0016887">
    <property type="term" value="F:ATP hydrolysis activity"/>
    <property type="evidence" value="ECO:0007669"/>
    <property type="project" value="InterPro"/>
</dbReference>